<proteinExistence type="inferred from homology"/>
<dbReference type="PANTHER" id="PTHR48104">
    <property type="entry name" value="METACASPASE-4"/>
    <property type="match status" value="1"/>
</dbReference>
<evidence type="ECO:0000256" key="3">
    <source>
        <dbReference type="ARBA" id="ARBA00022807"/>
    </source>
</evidence>
<sequence>MPHQVSTHSSPDAHSHSRDPVVVQTMQNQHRGDKLKKHRHTSSQQTYAVNPNQIIRIAPESAGLPLIIQNGRIVSGGQSGGAHHHATKHSSHQSPRPAGAHASRPHQSSRPAVATAPRPPHQSSSRPKKSRREQEDLDRGLKENAQKFLSLFDIDFEYSKCTGRRKALCIGINYLRSSKSERLNGCINDALNLRKKLIQRFRYKPEDIVVLRDDSDHPRSLPTRKNMIDAMKWLVKDAHPHDSLVFHYSGHGGQVPDLDGDEVDGQDEVIFPMDHEKYGVLVDDELHDIMVSPLPKGCRLTSCHSGTYSSHGRLKQSLTHPSAIAKKSSSADVISWAGCQDGQTSADTFTAGKSALAVGAMSHAFIKTLEENPKLTYLDLLNSLRRKLYPKYSQRPQLTSSHPIDTSLEFIM</sequence>
<evidence type="ECO:0000313" key="7">
    <source>
        <dbReference type="Proteomes" id="UP000305067"/>
    </source>
</evidence>
<dbReference type="InterPro" id="IPR011600">
    <property type="entry name" value="Pept_C14_caspase"/>
</dbReference>
<keyword evidence="2" id="KW-0053">Apoptosis</keyword>
<reference evidence="6 7" key="1">
    <citation type="journal article" date="2019" name="Nat. Ecol. Evol.">
        <title>Megaphylogeny resolves global patterns of mushroom evolution.</title>
        <authorList>
            <person name="Varga T."/>
            <person name="Krizsan K."/>
            <person name="Foldi C."/>
            <person name="Dima B."/>
            <person name="Sanchez-Garcia M."/>
            <person name="Sanchez-Ramirez S."/>
            <person name="Szollosi G.J."/>
            <person name="Szarkandi J.G."/>
            <person name="Papp V."/>
            <person name="Albert L."/>
            <person name="Andreopoulos W."/>
            <person name="Angelini C."/>
            <person name="Antonin V."/>
            <person name="Barry K.W."/>
            <person name="Bougher N.L."/>
            <person name="Buchanan P."/>
            <person name="Buyck B."/>
            <person name="Bense V."/>
            <person name="Catcheside P."/>
            <person name="Chovatia M."/>
            <person name="Cooper J."/>
            <person name="Damon W."/>
            <person name="Desjardin D."/>
            <person name="Finy P."/>
            <person name="Geml J."/>
            <person name="Haridas S."/>
            <person name="Hughes K."/>
            <person name="Justo A."/>
            <person name="Karasinski D."/>
            <person name="Kautmanova I."/>
            <person name="Kiss B."/>
            <person name="Kocsube S."/>
            <person name="Kotiranta H."/>
            <person name="LaButti K.M."/>
            <person name="Lechner B.E."/>
            <person name="Liimatainen K."/>
            <person name="Lipzen A."/>
            <person name="Lukacs Z."/>
            <person name="Mihaltcheva S."/>
            <person name="Morgado L.N."/>
            <person name="Niskanen T."/>
            <person name="Noordeloos M.E."/>
            <person name="Ohm R.A."/>
            <person name="Ortiz-Santana B."/>
            <person name="Ovrebo C."/>
            <person name="Racz N."/>
            <person name="Riley R."/>
            <person name="Savchenko A."/>
            <person name="Shiryaev A."/>
            <person name="Soop K."/>
            <person name="Spirin V."/>
            <person name="Szebenyi C."/>
            <person name="Tomsovsky M."/>
            <person name="Tulloss R.E."/>
            <person name="Uehling J."/>
            <person name="Grigoriev I.V."/>
            <person name="Vagvolgyi C."/>
            <person name="Papp T."/>
            <person name="Martin F.M."/>
            <person name="Miettinen O."/>
            <person name="Hibbett D.S."/>
            <person name="Nagy L.G."/>
        </authorList>
    </citation>
    <scope>NUCLEOTIDE SEQUENCE [LARGE SCALE GENOMIC DNA]</scope>
    <source>
        <strain evidence="6 7">CBS 309.79</strain>
    </source>
</reference>
<dbReference type="Gene3D" id="3.40.50.12660">
    <property type="match status" value="1"/>
</dbReference>
<gene>
    <name evidence="6" type="ORF">BDV98DRAFT_564639</name>
</gene>
<dbReference type="SUPFAM" id="SSF52129">
    <property type="entry name" value="Caspase-like"/>
    <property type="match status" value="1"/>
</dbReference>
<evidence type="ECO:0000256" key="2">
    <source>
        <dbReference type="ARBA" id="ARBA00022703"/>
    </source>
</evidence>
<evidence type="ECO:0000259" key="5">
    <source>
        <dbReference type="Pfam" id="PF00656"/>
    </source>
</evidence>
<dbReference type="AlphaFoldDB" id="A0A5C3QTU0"/>
<dbReference type="GO" id="GO:0005737">
    <property type="term" value="C:cytoplasm"/>
    <property type="evidence" value="ECO:0007669"/>
    <property type="project" value="TreeGrafter"/>
</dbReference>
<dbReference type="InterPro" id="IPR029030">
    <property type="entry name" value="Caspase-like_dom_sf"/>
</dbReference>
<dbReference type="GO" id="GO:0004197">
    <property type="term" value="F:cysteine-type endopeptidase activity"/>
    <property type="evidence" value="ECO:0007669"/>
    <property type="project" value="InterPro"/>
</dbReference>
<dbReference type="PANTHER" id="PTHR48104:SF30">
    <property type="entry name" value="METACASPASE-1"/>
    <property type="match status" value="1"/>
</dbReference>
<dbReference type="GO" id="GO:0006508">
    <property type="term" value="P:proteolysis"/>
    <property type="evidence" value="ECO:0007669"/>
    <property type="project" value="InterPro"/>
</dbReference>
<dbReference type="GO" id="GO:0006915">
    <property type="term" value="P:apoptotic process"/>
    <property type="evidence" value="ECO:0007669"/>
    <property type="project" value="UniProtKB-KW"/>
</dbReference>
<keyword evidence="3" id="KW-0378">Hydrolase</keyword>
<evidence type="ECO:0000256" key="1">
    <source>
        <dbReference type="ARBA" id="ARBA00009005"/>
    </source>
</evidence>
<name>A0A5C3QTU0_9AGAR</name>
<dbReference type="Pfam" id="PF00656">
    <property type="entry name" value="Peptidase_C14"/>
    <property type="match status" value="1"/>
</dbReference>
<protein>
    <submittedName>
        <fullName evidence="6">Caspase domain-containing protein</fullName>
    </submittedName>
</protein>
<dbReference type="OrthoDB" id="3223806at2759"/>
<feature type="domain" description="Peptidase C14 caspase" evidence="5">
    <location>
        <begin position="164"/>
        <end position="403"/>
    </location>
</feature>
<accession>A0A5C3QTU0</accession>
<dbReference type="EMBL" id="ML178820">
    <property type="protein sequence ID" value="TFL03689.1"/>
    <property type="molecule type" value="Genomic_DNA"/>
</dbReference>
<evidence type="ECO:0000256" key="4">
    <source>
        <dbReference type="SAM" id="MobiDB-lite"/>
    </source>
</evidence>
<organism evidence="6 7">
    <name type="scientific">Pterulicium gracile</name>
    <dbReference type="NCBI Taxonomy" id="1884261"/>
    <lineage>
        <taxon>Eukaryota</taxon>
        <taxon>Fungi</taxon>
        <taxon>Dikarya</taxon>
        <taxon>Basidiomycota</taxon>
        <taxon>Agaricomycotina</taxon>
        <taxon>Agaricomycetes</taxon>
        <taxon>Agaricomycetidae</taxon>
        <taxon>Agaricales</taxon>
        <taxon>Pleurotineae</taxon>
        <taxon>Pterulaceae</taxon>
        <taxon>Pterulicium</taxon>
    </lineage>
</organism>
<keyword evidence="7" id="KW-1185">Reference proteome</keyword>
<dbReference type="Proteomes" id="UP000305067">
    <property type="component" value="Unassembled WGS sequence"/>
</dbReference>
<feature type="region of interest" description="Disordered" evidence="4">
    <location>
        <begin position="26"/>
        <end position="50"/>
    </location>
</feature>
<feature type="compositionally biased region" description="Basic residues" evidence="4">
    <location>
        <begin position="82"/>
        <end position="91"/>
    </location>
</feature>
<evidence type="ECO:0000313" key="6">
    <source>
        <dbReference type="EMBL" id="TFL03689.1"/>
    </source>
</evidence>
<feature type="region of interest" description="Disordered" evidence="4">
    <location>
        <begin position="75"/>
        <end position="139"/>
    </location>
</feature>
<comment type="similarity">
    <text evidence="1">Belongs to the peptidase C14B family.</text>
</comment>
<dbReference type="InterPro" id="IPR050452">
    <property type="entry name" value="Metacaspase"/>
</dbReference>
<keyword evidence="3" id="KW-0645">Protease</keyword>
<keyword evidence="3" id="KW-0788">Thiol protease</keyword>